<dbReference type="Proteomes" id="UP001162640">
    <property type="component" value="Unassembled WGS sequence"/>
</dbReference>
<evidence type="ECO:0000313" key="2">
    <source>
        <dbReference type="Proteomes" id="UP001162640"/>
    </source>
</evidence>
<accession>A0A9W7F0L4</accession>
<evidence type="ECO:0000313" key="1">
    <source>
        <dbReference type="EMBL" id="GMH98688.1"/>
    </source>
</evidence>
<organism evidence="1 2">
    <name type="scientific">Triparma laevis f. inornata</name>
    <dbReference type="NCBI Taxonomy" id="1714386"/>
    <lineage>
        <taxon>Eukaryota</taxon>
        <taxon>Sar</taxon>
        <taxon>Stramenopiles</taxon>
        <taxon>Ochrophyta</taxon>
        <taxon>Bolidophyceae</taxon>
        <taxon>Parmales</taxon>
        <taxon>Triparmaceae</taxon>
        <taxon>Triparma</taxon>
    </lineage>
</organism>
<proteinExistence type="predicted"/>
<comment type="caution">
    <text evidence="1">The sequence shown here is derived from an EMBL/GenBank/DDBJ whole genome shotgun (WGS) entry which is preliminary data.</text>
</comment>
<dbReference type="EMBL" id="BLQM01000889">
    <property type="protein sequence ID" value="GMH98688.1"/>
    <property type="molecule type" value="Genomic_DNA"/>
</dbReference>
<protein>
    <submittedName>
        <fullName evidence="1">Uncharacterized protein</fullName>
    </submittedName>
</protein>
<sequence>MSGDNDHVSLYNYGVIEHSCVTNYLHLVGNFHQTARGYMALE</sequence>
<feature type="non-terminal residue" evidence="1">
    <location>
        <position position="42"/>
    </location>
</feature>
<name>A0A9W7F0L4_9STRA</name>
<dbReference type="AlphaFoldDB" id="A0A9W7F0L4"/>
<reference evidence="2" key="1">
    <citation type="journal article" date="2023" name="Commun. Biol.">
        <title>Genome analysis of Parmales, the sister group of diatoms, reveals the evolutionary specialization of diatoms from phago-mixotrophs to photoautotrophs.</title>
        <authorList>
            <person name="Ban H."/>
            <person name="Sato S."/>
            <person name="Yoshikawa S."/>
            <person name="Yamada K."/>
            <person name="Nakamura Y."/>
            <person name="Ichinomiya M."/>
            <person name="Sato N."/>
            <person name="Blanc-Mathieu R."/>
            <person name="Endo H."/>
            <person name="Kuwata A."/>
            <person name="Ogata H."/>
        </authorList>
    </citation>
    <scope>NUCLEOTIDE SEQUENCE [LARGE SCALE GENOMIC DNA]</scope>
</reference>
<gene>
    <name evidence="1" type="ORF">TL16_g13423</name>
</gene>